<protein>
    <recommendedName>
        <fullName evidence="4">DNA-directed RNA polymerase III subunit RPC5</fullName>
    </recommendedName>
</protein>
<evidence type="ECO:0000313" key="3">
    <source>
        <dbReference type="Proteomes" id="UP001153636"/>
    </source>
</evidence>
<accession>A0A9P0CW71</accession>
<keyword evidence="3" id="KW-1185">Reference proteome</keyword>
<sequence length="504" mass="58028">MDESNVTETEDIEDIIIKEIPIIHSKRLENNLFLFQYPLKHKTCTNEHRIKKCFYKPENEQVKLELGIDVDSPNFDTRRAEIIAQEVDKEPEKNNTKYFENEIVDKVLLHSNKTVRDANKYAVALYNGKEIHLTALTGVFQFRPSFPYMEKSLKRKKDVDNDESDEEQPGPSSAQQVTVKFKSHDERWKKSEKSYKVLQDRSAEEPWTECRWHDEDSTFSSVEKLKLIADNTEDVSTATSLGDSEYLRLLIPEDQEQAPLEPVLPSHLLSLNALRALPLQERCRVLLKDAQIIKFQQLLMLLTGGEKLTADALLKVLPTVAVLVRGNWVVKSDVLYPANTFSATSGVPAELMCRARDYVLYLFTKHQYVERKKVSSILKIPSEEIKEIFTGISKLRRHNKEWELHLPADQDFINKHGDLVQKQNLMWEHRFHQLSQFLKDNMSQRRKSRSESKSVSDDGKARNSLSFSSDNDSGTEKGKSSTNSLKKNSNKNIKINNQMSGSNS</sequence>
<feature type="compositionally biased region" description="Polar residues" evidence="1">
    <location>
        <begin position="463"/>
        <end position="472"/>
    </location>
</feature>
<proteinExistence type="predicted"/>
<dbReference type="OrthoDB" id="340681at2759"/>
<dbReference type="AlphaFoldDB" id="A0A9P0CW71"/>
<feature type="compositionally biased region" description="Basic and acidic residues" evidence="1">
    <location>
        <begin position="449"/>
        <end position="461"/>
    </location>
</feature>
<dbReference type="InterPro" id="IPR006886">
    <property type="entry name" value="RNA_pol_III_Rpc5"/>
</dbReference>
<dbReference type="PANTHER" id="PTHR12069:SF0">
    <property type="entry name" value="DNA-DIRECTED RNA POLYMERASE III SUBUNIT RPC5"/>
    <property type="match status" value="1"/>
</dbReference>
<dbReference type="Proteomes" id="UP001153636">
    <property type="component" value="Chromosome 4"/>
</dbReference>
<dbReference type="Pfam" id="PF04801">
    <property type="entry name" value="RPC5"/>
    <property type="match status" value="1"/>
</dbReference>
<dbReference type="PANTHER" id="PTHR12069">
    <property type="entry name" value="DNA-DIRECTED RNA POLYMERASES III 80 KDA POLYPEPTIDE RNA POLYMERASE III SUBUNIT 5"/>
    <property type="match status" value="1"/>
</dbReference>
<dbReference type="GO" id="GO:0042797">
    <property type="term" value="P:tRNA transcription by RNA polymerase III"/>
    <property type="evidence" value="ECO:0007669"/>
    <property type="project" value="TreeGrafter"/>
</dbReference>
<evidence type="ECO:0008006" key="4">
    <source>
        <dbReference type="Google" id="ProtNLM"/>
    </source>
</evidence>
<gene>
    <name evidence="2" type="ORF">PSYICH_LOCUS10045</name>
</gene>
<dbReference type="GO" id="GO:0005666">
    <property type="term" value="C:RNA polymerase III complex"/>
    <property type="evidence" value="ECO:0007669"/>
    <property type="project" value="TreeGrafter"/>
</dbReference>
<dbReference type="EMBL" id="OV651816">
    <property type="protein sequence ID" value="CAH1109394.1"/>
    <property type="molecule type" value="Genomic_DNA"/>
</dbReference>
<feature type="region of interest" description="Disordered" evidence="1">
    <location>
        <begin position="438"/>
        <end position="504"/>
    </location>
</feature>
<feature type="region of interest" description="Disordered" evidence="1">
    <location>
        <begin position="153"/>
        <end position="181"/>
    </location>
</feature>
<evidence type="ECO:0000256" key="1">
    <source>
        <dbReference type="SAM" id="MobiDB-lite"/>
    </source>
</evidence>
<organism evidence="2 3">
    <name type="scientific">Psylliodes chrysocephalus</name>
    <dbReference type="NCBI Taxonomy" id="3402493"/>
    <lineage>
        <taxon>Eukaryota</taxon>
        <taxon>Metazoa</taxon>
        <taxon>Ecdysozoa</taxon>
        <taxon>Arthropoda</taxon>
        <taxon>Hexapoda</taxon>
        <taxon>Insecta</taxon>
        <taxon>Pterygota</taxon>
        <taxon>Neoptera</taxon>
        <taxon>Endopterygota</taxon>
        <taxon>Coleoptera</taxon>
        <taxon>Polyphaga</taxon>
        <taxon>Cucujiformia</taxon>
        <taxon>Chrysomeloidea</taxon>
        <taxon>Chrysomelidae</taxon>
        <taxon>Galerucinae</taxon>
        <taxon>Alticini</taxon>
        <taxon>Psylliodes</taxon>
    </lineage>
</organism>
<feature type="compositionally biased region" description="Low complexity" evidence="1">
    <location>
        <begin position="480"/>
        <end position="497"/>
    </location>
</feature>
<name>A0A9P0CW71_9CUCU</name>
<evidence type="ECO:0000313" key="2">
    <source>
        <dbReference type="EMBL" id="CAH1109394.1"/>
    </source>
</evidence>
<reference evidence="2" key="1">
    <citation type="submission" date="2022-01" db="EMBL/GenBank/DDBJ databases">
        <authorList>
            <person name="King R."/>
        </authorList>
    </citation>
    <scope>NUCLEOTIDE SEQUENCE</scope>
</reference>